<dbReference type="Pfam" id="PF02080">
    <property type="entry name" value="TrkA_C"/>
    <property type="match status" value="2"/>
</dbReference>
<reference evidence="2 3" key="1">
    <citation type="journal article" date="2016" name="Sci. Rep.">
        <title>Metabolic traits of an uncultured archaeal lineage -MSBL1- from brine pools of the Red Sea.</title>
        <authorList>
            <person name="Mwirichia R."/>
            <person name="Alam I."/>
            <person name="Rashid M."/>
            <person name="Vinu M."/>
            <person name="Ba-Alawi W."/>
            <person name="Anthony Kamau A."/>
            <person name="Kamanda Ngugi D."/>
            <person name="Goker M."/>
            <person name="Klenk H.P."/>
            <person name="Bajic V."/>
            <person name="Stingl U."/>
        </authorList>
    </citation>
    <scope>NUCLEOTIDE SEQUENCE [LARGE SCALE GENOMIC DNA]</scope>
    <source>
        <strain evidence="2">SCGC-AAA259E17</strain>
    </source>
</reference>
<keyword evidence="3" id="KW-1185">Reference proteome</keyword>
<dbReference type="PROSITE" id="PS51202">
    <property type="entry name" value="RCK_C"/>
    <property type="match status" value="2"/>
</dbReference>
<evidence type="ECO:0000313" key="3">
    <source>
        <dbReference type="Proteomes" id="UP000070373"/>
    </source>
</evidence>
<dbReference type="GO" id="GO:0006813">
    <property type="term" value="P:potassium ion transport"/>
    <property type="evidence" value="ECO:0007669"/>
    <property type="project" value="InterPro"/>
</dbReference>
<dbReference type="InterPro" id="IPR006037">
    <property type="entry name" value="RCK_C"/>
</dbReference>
<feature type="domain" description="RCK C-terminal" evidence="1">
    <location>
        <begin position="303"/>
        <end position="387"/>
    </location>
</feature>
<protein>
    <recommendedName>
        <fullName evidence="1">RCK C-terminal domain-containing protein</fullName>
    </recommendedName>
</protein>
<dbReference type="Proteomes" id="UP000070373">
    <property type="component" value="Unassembled WGS sequence"/>
</dbReference>
<gene>
    <name evidence="2" type="ORF">AKJ64_03995</name>
</gene>
<dbReference type="EMBL" id="LHXN01000077">
    <property type="protein sequence ID" value="KXA92123.1"/>
    <property type="molecule type" value="Genomic_DNA"/>
</dbReference>
<name>A0A133UD64_9EURY</name>
<dbReference type="InterPro" id="IPR038078">
    <property type="entry name" value="PhoU-like_sf"/>
</dbReference>
<dbReference type="SUPFAM" id="SSF116726">
    <property type="entry name" value="TrkA C-terminal domain-like"/>
    <property type="match status" value="2"/>
</dbReference>
<dbReference type="SUPFAM" id="SSF109755">
    <property type="entry name" value="PhoU-like"/>
    <property type="match status" value="2"/>
</dbReference>
<accession>A0A133UD64</accession>
<dbReference type="Gene3D" id="3.30.70.1450">
    <property type="entry name" value="Regulator of K+ conductance, C-terminal domain"/>
    <property type="match status" value="2"/>
</dbReference>
<dbReference type="InterPro" id="IPR026022">
    <property type="entry name" value="PhoU_dom"/>
</dbReference>
<dbReference type="Pfam" id="PF01895">
    <property type="entry name" value="PhoU"/>
    <property type="match status" value="1"/>
</dbReference>
<proteinExistence type="predicted"/>
<dbReference type="AlphaFoldDB" id="A0A133UD64"/>
<organism evidence="2 3">
    <name type="scientific">candidate division MSBL1 archaeon SCGC-AAA259E17</name>
    <dbReference type="NCBI Taxonomy" id="1698263"/>
    <lineage>
        <taxon>Archaea</taxon>
        <taxon>Methanobacteriati</taxon>
        <taxon>Methanobacteriota</taxon>
        <taxon>candidate division MSBL1</taxon>
    </lineage>
</organism>
<evidence type="ECO:0000259" key="1">
    <source>
        <dbReference type="PROSITE" id="PS51202"/>
    </source>
</evidence>
<dbReference type="InterPro" id="IPR036721">
    <property type="entry name" value="RCK_C_sf"/>
</dbReference>
<dbReference type="Gene3D" id="1.20.58.220">
    <property type="entry name" value="Phosphate transport system protein phou homolog 2, domain 2"/>
    <property type="match status" value="2"/>
</dbReference>
<feature type="domain" description="RCK C-terminal" evidence="1">
    <location>
        <begin position="106"/>
        <end position="192"/>
    </location>
</feature>
<comment type="caution">
    <text evidence="2">The sequence shown here is derived from an EMBL/GenBank/DDBJ whole genome shotgun (WGS) entry which is preliminary data.</text>
</comment>
<sequence length="395" mass="44455">MEKIGHEPQNVRELLTETKDVSDLIIDLAYASILYESKDLAKQVRVLENRMDELMYQIRALVAVSVRSFDEAERTTGILQVASAAESISNAAGDLANLVLRDIEIHPVIKEALKEANEKIARVKVGGSSDLQGESLEDLNLPSRFAVWILAVNRGGSWIISPEASKKIEPGDLLLLRGPQDGIDKFCYLADAPEQDWKVGRKYKRLREFIAKMRDSGCSLVDMAFYSVLFKSEEVAEEVRELEERFDELNYEVWREVLKAAKREKDVMNLNSALQMVKSIESISDAADSISDVMLRGVELHPVFAQALEEADEKIARVKVAEGSPLADHTLERLDLWRKRGVYTLVLRRGDRYILNPSREMTVRTGDILIIRGSEKGVGDLIDVASGEKSWEYMG</sequence>
<dbReference type="InterPro" id="IPR050144">
    <property type="entry name" value="AAE_transporter"/>
</dbReference>
<dbReference type="PANTHER" id="PTHR30445">
    <property type="entry name" value="K(+)_H(+) ANTIPORTER SUBUNIT KHTT"/>
    <property type="match status" value="1"/>
</dbReference>
<evidence type="ECO:0000313" key="2">
    <source>
        <dbReference type="EMBL" id="KXA92123.1"/>
    </source>
</evidence>
<dbReference type="PANTHER" id="PTHR30445:SF8">
    <property type="entry name" value="K(+)_H(+) ANTIPORTER SUBUNIT KHTT"/>
    <property type="match status" value="1"/>
</dbReference>
<dbReference type="GO" id="GO:0008324">
    <property type="term" value="F:monoatomic cation transmembrane transporter activity"/>
    <property type="evidence" value="ECO:0007669"/>
    <property type="project" value="InterPro"/>
</dbReference>